<feature type="compositionally biased region" description="Basic and acidic residues" evidence="1">
    <location>
        <begin position="35"/>
        <end position="45"/>
    </location>
</feature>
<dbReference type="STRING" id="1036779.SAMN04515666_11210"/>
<dbReference type="EMBL" id="FOAN01000012">
    <property type="protein sequence ID" value="SEM46517.1"/>
    <property type="molecule type" value="Genomic_DNA"/>
</dbReference>
<gene>
    <name evidence="2" type="ORF">SAMN04515666_11210</name>
</gene>
<reference evidence="3" key="1">
    <citation type="submission" date="2016-10" db="EMBL/GenBank/DDBJ databases">
        <authorList>
            <person name="Varghese N."/>
            <person name="Submissions S."/>
        </authorList>
    </citation>
    <scope>NUCLEOTIDE SEQUENCE [LARGE SCALE GENOMIC DNA]</scope>
    <source>
        <strain evidence="3">LMG 26383,CCUG 61248,R- 45681</strain>
    </source>
</reference>
<sequence>MSRDKLVRDTAYAIWEAEGRPDGRDFEHWRLAEERVSRGEAEQGKSKTGAAAKGRSKKVSVNKPAATKERSKKAV</sequence>
<accession>A0A1H7YMH5</accession>
<evidence type="ECO:0000313" key="2">
    <source>
        <dbReference type="EMBL" id="SEM46517.1"/>
    </source>
</evidence>
<evidence type="ECO:0008006" key="4">
    <source>
        <dbReference type="Google" id="ProtNLM"/>
    </source>
</evidence>
<proteinExistence type="predicted"/>
<dbReference type="Pfam" id="PF11154">
    <property type="entry name" value="DUF2934"/>
    <property type="match status" value="1"/>
</dbReference>
<keyword evidence="3" id="KW-1185">Reference proteome</keyword>
<dbReference type="OrthoDB" id="9811127at2"/>
<dbReference type="InterPro" id="IPR021327">
    <property type="entry name" value="DUF2934"/>
</dbReference>
<feature type="region of interest" description="Disordered" evidence="1">
    <location>
        <begin position="35"/>
        <end position="75"/>
    </location>
</feature>
<evidence type="ECO:0000256" key="1">
    <source>
        <dbReference type="SAM" id="MobiDB-lite"/>
    </source>
</evidence>
<dbReference type="RefSeq" id="WP_091841828.1">
    <property type="nucleotide sequence ID" value="NZ_FOAN01000012.1"/>
</dbReference>
<dbReference type="AlphaFoldDB" id="A0A1H7YMH5"/>
<dbReference type="Proteomes" id="UP000199664">
    <property type="component" value="Unassembled WGS sequence"/>
</dbReference>
<protein>
    <recommendedName>
        <fullName evidence="4">DUF2934 domain-containing protein</fullName>
    </recommendedName>
</protein>
<organism evidence="2 3">
    <name type="scientific">Bosea lupini</name>
    <dbReference type="NCBI Taxonomy" id="1036779"/>
    <lineage>
        <taxon>Bacteria</taxon>
        <taxon>Pseudomonadati</taxon>
        <taxon>Pseudomonadota</taxon>
        <taxon>Alphaproteobacteria</taxon>
        <taxon>Hyphomicrobiales</taxon>
        <taxon>Boseaceae</taxon>
        <taxon>Bosea</taxon>
    </lineage>
</organism>
<evidence type="ECO:0000313" key="3">
    <source>
        <dbReference type="Proteomes" id="UP000199664"/>
    </source>
</evidence>
<name>A0A1H7YMH5_9HYPH</name>